<dbReference type="Proteomes" id="UP000012042">
    <property type="component" value="Chromosome"/>
</dbReference>
<dbReference type="PATRIC" id="fig|1001583.3.peg.2166"/>
<organism evidence="5 6">
    <name type="scientific">Levilactobacillus brevis KB290</name>
    <dbReference type="NCBI Taxonomy" id="1001583"/>
    <lineage>
        <taxon>Bacteria</taxon>
        <taxon>Bacillati</taxon>
        <taxon>Bacillota</taxon>
        <taxon>Bacilli</taxon>
        <taxon>Lactobacillales</taxon>
        <taxon>Lactobacillaceae</taxon>
        <taxon>Levilactobacillus</taxon>
    </lineage>
</organism>
<dbReference type="GO" id="GO:0003700">
    <property type="term" value="F:DNA-binding transcription factor activity"/>
    <property type="evidence" value="ECO:0007669"/>
    <property type="project" value="InterPro"/>
</dbReference>
<feature type="domain" description="HTH marR-type" evidence="4">
    <location>
        <begin position="9"/>
        <end position="143"/>
    </location>
</feature>
<dbReference type="EMBL" id="AP012167">
    <property type="protein sequence ID" value="BAN07818.1"/>
    <property type="molecule type" value="Genomic_DNA"/>
</dbReference>
<evidence type="ECO:0000313" key="5">
    <source>
        <dbReference type="EMBL" id="BAN07818.1"/>
    </source>
</evidence>
<dbReference type="HOGENOM" id="CLU_1738205_0_0_9"/>
<evidence type="ECO:0000313" key="6">
    <source>
        <dbReference type="Proteomes" id="UP000012042"/>
    </source>
</evidence>
<name>M5AG78_LEVBR</name>
<keyword evidence="3" id="KW-0804">Transcription</keyword>
<gene>
    <name evidence="5" type="ORF">LVISKB_2183</name>
</gene>
<protein>
    <submittedName>
        <fullName evidence="5">Transcriptional regulator</fullName>
    </submittedName>
</protein>
<dbReference type="Gene3D" id="1.10.10.10">
    <property type="entry name" value="Winged helix-like DNA-binding domain superfamily/Winged helix DNA-binding domain"/>
    <property type="match status" value="1"/>
</dbReference>
<dbReference type="InterPro" id="IPR000835">
    <property type="entry name" value="HTH_MarR-typ"/>
</dbReference>
<sequence length="154" mass="18063">MGQLMEDSILDFTTNLAILHRQFQRAMNQLLEADKMPVNITEFYLLVLISETRQLNQRRAAWTMAVDEGLMARMVHHLVELELIQKETDPRDRRNRRLQLTPSGQELVQQAITVLHDWWQQATPNQSDFDYAVITAQLQRLSSRVLQKQQANNH</sequence>
<evidence type="ECO:0000256" key="3">
    <source>
        <dbReference type="ARBA" id="ARBA00023163"/>
    </source>
</evidence>
<dbReference type="PANTHER" id="PTHR42756:SF1">
    <property type="entry name" value="TRANSCRIPTIONAL REPRESSOR OF EMRAB OPERON"/>
    <property type="match status" value="1"/>
</dbReference>
<dbReference type="InterPro" id="IPR036388">
    <property type="entry name" value="WH-like_DNA-bd_sf"/>
</dbReference>
<evidence type="ECO:0000256" key="2">
    <source>
        <dbReference type="ARBA" id="ARBA00023125"/>
    </source>
</evidence>
<dbReference type="PANTHER" id="PTHR42756">
    <property type="entry name" value="TRANSCRIPTIONAL REGULATOR, MARR"/>
    <property type="match status" value="1"/>
</dbReference>
<dbReference type="PROSITE" id="PS50995">
    <property type="entry name" value="HTH_MARR_2"/>
    <property type="match status" value="1"/>
</dbReference>
<dbReference type="InterPro" id="IPR036390">
    <property type="entry name" value="WH_DNA-bd_sf"/>
</dbReference>
<dbReference type="KEGG" id="lbk:LVISKB_2183"/>
<dbReference type="Pfam" id="PF01047">
    <property type="entry name" value="MarR"/>
    <property type="match status" value="1"/>
</dbReference>
<dbReference type="SUPFAM" id="SSF46785">
    <property type="entry name" value="Winged helix' DNA-binding domain"/>
    <property type="match status" value="1"/>
</dbReference>
<reference evidence="5 6" key="1">
    <citation type="journal article" date="2013" name="PLoS ONE">
        <title>Genomic Analysis by Deep Sequencing of the Probiotic Lactobacillus brevis KB290 Harboring Nine Plasmids Reveals Genomic Stability.</title>
        <authorList>
            <person name="Fukao M."/>
            <person name="Oshima K."/>
            <person name="Morita H."/>
            <person name="Toh H."/>
            <person name="Suda W."/>
            <person name="Kim S.W."/>
            <person name="Suzuki S."/>
            <person name="Yakabe T."/>
            <person name="Hattori M."/>
            <person name="Yajima N."/>
        </authorList>
    </citation>
    <scope>NUCLEOTIDE SEQUENCE [LARGE SCALE GENOMIC DNA]</scope>
    <source>
        <strain evidence="5 6">KB290</strain>
    </source>
</reference>
<dbReference type="SMART" id="SM00347">
    <property type="entry name" value="HTH_MARR"/>
    <property type="match status" value="1"/>
</dbReference>
<evidence type="ECO:0000256" key="1">
    <source>
        <dbReference type="ARBA" id="ARBA00023015"/>
    </source>
</evidence>
<keyword evidence="2" id="KW-0238">DNA-binding</keyword>
<dbReference type="AlphaFoldDB" id="M5AG78"/>
<evidence type="ECO:0000259" key="4">
    <source>
        <dbReference type="PROSITE" id="PS50995"/>
    </source>
</evidence>
<accession>M5AG78</accession>
<dbReference type="GO" id="GO:0003677">
    <property type="term" value="F:DNA binding"/>
    <property type="evidence" value="ECO:0007669"/>
    <property type="project" value="UniProtKB-KW"/>
</dbReference>
<proteinExistence type="predicted"/>
<keyword evidence="1" id="KW-0805">Transcription regulation</keyword>